<dbReference type="RefSeq" id="WP_106567337.1">
    <property type="nucleotide sequence ID" value="NZ_PYGF01000005.1"/>
</dbReference>
<evidence type="ECO:0000313" key="3">
    <source>
        <dbReference type="Proteomes" id="UP000240708"/>
    </source>
</evidence>
<reference evidence="2 3" key="1">
    <citation type="submission" date="2018-03" db="EMBL/GenBank/DDBJ databases">
        <title>Genomic Encyclopedia of Archaeal and Bacterial Type Strains, Phase II (KMG-II): from individual species to whole genera.</title>
        <authorList>
            <person name="Goeker M."/>
        </authorList>
    </citation>
    <scope>NUCLEOTIDE SEQUENCE [LARGE SCALE GENOMIC DNA]</scope>
    <source>
        <strain evidence="2 3">DSM 28057</strain>
    </source>
</reference>
<protein>
    <recommendedName>
        <fullName evidence="4">Secreted protein (Por secretion system target)</fullName>
    </recommendedName>
</protein>
<dbReference type="Proteomes" id="UP000240708">
    <property type="component" value="Unassembled WGS sequence"/>
</dbReference>
<organism evidence="2 3">
    <name type="scientific">Cecembia rubra</name>
    <dbReference type="NCBI Taxonomy" id="1485585"/>
    <lineage>
        <taxon>Bacteria</taxon>
        <taxon>Pseudomonadati</taxon>
        <taxon>Bacteroidota</taxon>
        <taxon>Cytophagia</taxon>
        <taxon>Cytophagales</taxon>
        <taxon>Cyclobacteriaceae</taxon>
        <taxon>Cecembia</taxon>
    </lineage>
</organism>
<name>A0A2P8E4N5_9BACT</name>
<gene>
    <name evidence="2" type="ORF">CLV48_105179</name>
</gene>
<keyword evidence="1" id="KW-0732">Signal</keyword>
<comment type="caution">
    <text evidence="2">The sequence shown here is derived from an EMBL/GenBank/DDBJ whole genome shotgun (WGS) entry which is preliminary data.</text>
</comment>
<dbReference type="EMBL" id="PYGF01000005">
    <property type="protein sequence ID" value="PSL04435.1"/>
    <property type="molecule type" value="Genomic_DNA"/>
</dbReference>
<feature type="chain" id="PRO_5015200756" description="Secreted protein (Por secretion system target)" evidence="1">
    <location>
        <begin position="24"/>
        <end position="503"/>
    </location>
</feature>
<accession>A0A2P8E4N5</accession>
<evidence type="ECO:0008006" key="4">
    <source>
        <dbReference type="Google" id="ProtNLM"/>
    </source>
</evidence>
<dbReference type="AlphaFoldDB" id="A0A2P8E4N5"/>
<dbReference type="OrthoDB" id="1443240at2"/>
<keyword evidence="3" id="KW-1185">Reference proteome</keyword>
<evidence type="ECO:0000256" key="1">
    <source>
        <dbReference type="SAM" id="SignalP"/>
    </source>
</evidence>
<feature type="signal peptide" evidence="1">
    <location>
        <begin position="1"/>
        <end position="23"/>
    </location>
</feature>
<proteinExistence type="predicted"/>
<evidence type="ECO:0000313" key="2">
    <source>
        <dbReference type="EMBL" id="PSL04435.1"/>
    </source>
</evidence>
<sequence length="503" mass="54201">MVKISDIFLTCFLLIVCSVQAMAQVVYTSQPCASGLWSDPQCWSRSGSCPGNTTVPSVPPYVGLANNCPVTVNLNHPRTINGNMATGSGFTLNMNASLTINGNLTSSNQGATRFNVFAGVLTAQVVEVKNDFDLIIHNGAEAIFNELDLNGNQVTIDVRAGGSLTVLGETKMRGNRSDIIVAGNFETGSIDVAGATNNITTSGGATVYVSDINGGITVAGNATLNITGASEVIVEGNVEVKGGNLNVTETASLTIYSDFLINGGANVNITTQGEVYVCGMRPDPSQISKIDDDAVYAVLDDPVLCNITIMPVSWLYFEGKFIKDKRTAVLEWGTSVETGNSHFEIERSLSGVNSFHKIGEVLGMGWKEQQTHYRFEDLSIPLRGGNVLYRLKQVSFEGKVNYSKVIGIRAESTGNISGVWRAFPNPTKGDQFQIDLLDAKQYAGEELVIRLVNPSSESLIFTGPSVQDVSSKLHAVIQKSPLGLYMLEITWDNKREYIKILKN</sequence>